<name>A0A671LZ00_9TELE</name>
<feature type="domain" description="Ig-like" evidence="3">
    <location>
        <begin position="116"/>
        <end position="230"/>
    </location>
</feature>
<organism evidence="4 5">
    <name type="scientific">Sinocyclocheilus anshuiensis</name>
    <dbReference type="NCBI Taxonomy" id="1608454"/>
    <lineage>
        <taxon>Eukaryota</taxon>
        <taxon>Metazoa</taxon>
        <taxon>Chordata</taxon>
        <taxon>Craniata</taxon>
        <taxon>Vertebrata</taxon>
        <taxon>Euteleostomi</taxon>
        <taxon>Actinopterygii</taxon>
        <taxon>Neopterygii</taxon>
        <taxon>Teleostei</taxon>
        <taxon>Ostariophysi</taxon>
        <taxon>Cypriniformes</taxon>
        <taxon>Cyprinidae</taxon>
        <taxon>Cyprininae</taxon>
        <taxon>Sinocyclocheilus</taxon>
    </lineage>
</organism>
<proteinExistence type="predicted"/>
<dbReference type="PROSITE" id="PS50835">
    <property type="entry name" value="IG_LIKE"/>
    <property type="match status" value="2"/>
</dbReference>
<dbReference type="SMART" id="SM00406">
    <property type="entry name" value="IGv"/>
    <property type="match status" value="1"/>
</dbReference>
<dbReference type="SUPFAM" id="SSF48726">
    <property type="entry name" value="Immunoglobulin"/>
    <property type="match status" value="2"/>
</dbReference>
<dbReference type="GO" id="GO:0007166">
    <property type="term" value="P:cell surface receptor signaling pathway"/>
    <property type="evidence" value="ECO:0007669"/>
    <property type="project" value="TreeGrafter"/>
</dbReference>
<dbReference type="GO" id="GO:0005886">
    <property type="term" value="C:plasma membrane"/>
    <property type="evidence" value="ECO:0007669"/>
    <property type="project" value="TreeGrafter"/>
</dbReference>
<reference evidence="4" key="1">
    <citation type="submission" date="2025-08" db="UniProtKB">
        <authorList>
            <consortium name="Ensembl"/>
        </authorList>
    </citation>
    <scope>IDENTIFICATION</scope>
</reference>
<dbReference type="Gene3D" id="2.60.40.10">
    <property type="entry name" value="Immunoglobulins"/>
    <property type="match status" value="2"/>
</dbReference>
<accession>A0A671LZ00</accession>
<dbReference type="AlphaFoldDB" id="A0A671LZ00"/>
<dbReference type="InterPro" id="IPR013106">
    <property type="entry name" value="Ig_V-set"/>
</dbReference>
<dbReference type="Proteomes" id="UP000472260">
    <property type="component" value="Unassembled WGS sequence"/>
</dbReference>
<sequence length="275" mass="31549">MFKIMEQLLVAELGCSVIIPCSHSDDFINTVSWYKHSLGKKPLLIAYSEHGSDSVTYQNGFKKENQYFIRSGTGSFNLTIIHLEEYDSATYYCAVSFLNIITFGEGTILLRKGERTTVLQQPVSDRLHPGDSVTLQCSVISQICAGEYSVYWFRHSSGHSDPGIIYTHDNRSDQSMERSESSSSTQKIIHVHEKKKYIYSQKTIHVHKIGIYIHKISFTNAKHNSQMFNCVQNIFECLKFTNLLWAVNVNRLGFVCVFLRLSWQRTPPTRDTRTL</sequence>
<keyword evidence="2" id="KW-0391">Immunity</keyword>
<dbReference type="InterPro" id="IPR013783">
    <property type="entry name" value="Ig-like_fold"/>
</dbReference>
<evidence type="ECO:0000259" key="3">
    <source>
        <dbReference type="PROSITE" id="PS50835"/>
    </source>
</evidence>
<dbReference type="Ensembl" id="ENSSANT00000026177.1">
    <property type="protein sequence ID" value="ENSSANP00000024572.1"/>
    <property type="gene ID" value="ENSSANG00000012666.1"/>
</dbReference>
<evidence type="ECO:0000313" key="5">
    <source>
        <dbReference type="Proteomes" id="UP000472260"/>
    </source>
</evidence>
<dbReference type="Pfam" id="PF07686">
    <property type="entry name" value="V-set"/>
    <property type="match status" value="1"/>
</dbReference>
<dbReference type="InterPro" id="IPR050413">
    <property type="entry name" value="TCR_beta_variable"/>
</dbReference>
<dbReference type="InterPro" id="IPR003599">
    <property type="entry name" value="Ig_sub"/>
</dbReference>
<dbReference type="CDD" id="cd00099">
    <property type="entry name" value="IgV"/>
    <property type="match status" value="1"/>
</dbReference>
<feature type="domain" description="Ig-like" evidence="3">
    <location>
        <begin position="1"/>
        <end position="96"/>
    </location>
</feature>
<dbReference type="InterPro" id="IPR036179">
    <property type="entry name" value="Ig-like_dom_sf"/>
</dbReference>
<keyword evidence="1" id="KW-0732">Signal</keyword>
<dbReference type="GO" id="GO:0002376">
    <property type="term" value="P:immune system process"/>
    <property type="evidence" value="ECO:0007669"/>
    <property type="project" value="UniProtKB-KW"/>
</dbReference>
<keyword evidence="5" id="KW-1185">Reference proteome</keyword>
<dbReference type="PANTHER" id="PTHR23268">
    <property type="entry name" value="T-CELL RECEPTOR BETA CHAIN"/>
    <property type="match status" value="1"/>
</dbReference>
<evidence type="ECO:0000313" key="4">
    <source>
        <dbReference type="Ensembl" id="ENSSANP00000024572.1"/>
    </source>
</evidence>
<dbReference type="SMART" id="SM00409">
    <property type="entry name" value="IG"/>
    <property type="match status" value="2"/>
</dbReference>
<evidence type="ECO:0000256" key="2">
    <source>
        <dbReference type="ARBA" id="ARBA00022859"/>
    </source>
</evidence>
<reference evidence="4" key="2">
    <citation type="submission" date="2025-09" db="UniProtKB">
        <authorList>
            <consortium name="Ensembl"/>
        </authorList>
    </citation>
    <scope>IDENTIFICATION</scope>
</reference>
<protein>
    <submittedName>
        <fullName evidence="4">Novel immune-type receptor 3b</fullName>
    </submittedName>
</protein>
<dbReference type="InterPro" id="IPR007110">
    <property type="entry name" value="Ig-like_dom"/>
</dbReference>
<evidence type="ECO:0000256" key="1">
    <source>
        <dbReference type="ARBA" id="ARBA00022729"/>
    </source>
</evidence>